<evidence type="ECO:0000259" key="12">
    <source>
        <dbReference type="PROSITE" id="PS50035"/>
    </source>
</evidence>
<dbReference type="CDD" id="cd09135">
    <property type="entry name" value="PLDc_PGS1_euk_1"/>
    <property type="match status" value="1"/>
</dbReference>
<evidence type="ECO:0000256" key="6">
    <source>
        <dbReference type="ARBA" id="ARBA00022737"/>
    </source>
</evidence>
<keyword evidence="11" id="KW-0547">Nucleotide-binding</keyword>
<dbReference type="PROSITE" id="PS50035">
    <property type="entry name" value="PLD"/>
    <property type="match status" value="1"/>
</dbReference>
<keyword evidence="14" id="KW-1185">Reference proteome</keyword>
<evidence type="ECO:0000256" key="4">
    <source>
        <dbReference type="ARBA" id="ARBA00022516"/>
    </source>
</evidence>
<evidence type="ECO:0000256" key="1">
    <source>
        <dbReference type="ARBA" id="ARBA00003537"/>
    </source>
</evidence>
<dbReference type="EMBL" id="CAJDYZ010007968">
    <property type="protein sequence ID" value="CAD1474806.1"/>
    <property type="molecule type" value="Genomic_DNA"/>
</dbReference>
<dbReference type="PANTHER" id="PTHR12586:SF1">
    <property type="entry name" value="CDP-DIACYLGLYCEROL--GLYCEROL-3-PHOSPHATE 3-PHOSPHATIDYLTRANSFERASE, MITOCHONDRIAL"/>
    <property type="match status" value="1"/>
</dbReference>
<evidence type="ECO:0000313" key="13">
    <source>
        <dbReference type="EMBL" id="CAD1474806.1"/>
    </source>
</evidence>
<dbReference type="InterPro" id="IPR001736">
    <property type="entry name" value="PLipase_D/transphosphatidylase"/>
</dbReference>
<reference evidence="13" key="1">
    <citation type="submission" date="2020-07" db="EMBL/GenBank/DDBJ databases">
        <authorList>
            <person name="Nazaruddin N."/>
        </authorList>
    </citation>
    <scope>NUCLEOTIDE SEQUENCE</scope>
</reference>
<dbReference type="Pfam" id="PF13091">
    <property type="entry name" value="PLDc_2"/>
    <property type="match status" value="1"/>
</dbReference>
<dbReference type="SMART" id="SM00155">
    <property type="entry name" value="PLDc"/>
    <property type="match status" value="2"/>
</dbReference>
<dbReference type="OrthoDB" id="10250191at2759"/>
<evidence type="ECO:0000256" key="3">
    <source>
        <dbReference type="ARBA" id="ARBA00010682"/>
    </source>
</evidence>
<comment type="catalytic activity">
    <reaction evidence="10 11">
        <text>a CDP-1,2-diacyl-sn-glycerol + sn-glycerol 3-phosphate = a 1,2-diacyl-sn-glycero-3-phospho-(1'-sn-glycero-3'-phosphate) + CMP + H(+)</text>
        <dbReference type="Rhea" id="RHEA:12593"/>
        <dbReference type="ChEBI" id="CHEBI:15378"/>
        <dbReference type="ChEBI" id="CHEBI:57597"/>
        <dbReference type="ChEBI" id="CHEBI:58332"/>
        <dbReference type="ChEBI" id="CHEBI:60110"/>
        <dbReference type="ChEBI" id="CHEBI:60377"/>
        <dbReference type="EC" id="2.7.8.5"/>
    </reaction>
</comment>
<comment type="similarity">
    <text evidence="3 11">Belongs to the CDP-alcohol phosphatidyltransferase class-II family.</text>
</comment>
<keyword evidence="8 11" id="KW-0594">Phospholipid biosynthesis</keyword>
<dbReference type="GO" id="GO:0005524">
    <property type="term" value="F:ATP binding"/>
    <property type="evidence" value="ECO:0007669"/>
    <property type="project" value="UniProtKB-KW"/>
</dbReference>
<keyword evidence="6" id="KW-0677">Repeat</keyword>
<dbReference type="EC" id="2.7.8.5" evidence="11"/>
<keyword evidence="9 11" id="KW-1208">Phospholipid metabolism</keyword>
<dbReference type="SUPFAM" id="SSF56024">
    <property type="entry name" value="Phospholipase D/nuclease"/>
    <property type="match status" value="1"/>
</dbReference>
<dbReference type="PANTHER" id="PTHR12586">
    <property type="entry name" value="CDP-DIACYLGLYCEROL--SERINE O-PHOSPHATIDYLTRANSFERASE"/>
    <property type="match status" value="1"/>
</dbReference>
<dbReference type="GO" id="GO:0005739">
    <property type="term" value="C:mitochondrion"/>
    <property type="evidence" value="ECO:0007669"/>
    <property type="project" value="UniProtKB-SubCell"/>
</dbReference>
<gene>
    <name evidence="13" type="ORF">MHI_LOCUS496205</name>
</gene>
<evidence type="ECO:0000256" key="9">
    <source>
        <dbReference type="ARBA" id="ARBA00023264"/>
    </source>
</evidence>
<keyword evidence="11" id="KW-0067">ATP-binding</keyword>
<dbReference type="UniPathway" id="UPA00084">
    <property type="reaction ID" value="UER00503"/>
</dbReference>
<organism evidence="13 14">
    <name type="scientific">Heterotrigona itama</name>
    <dbReference type="NCBI Taxonomy" id="395501"/>
    <lineage>
        <taxon>Eukaryota</taxon>
        <taxon>Metazoa</taxon>
        <taxon>Ecdysozoa</taxon>
        <taxon>Arthropoda</taxon>
        <taxon>Hexapoda</taxon>
        <taxon>Insecta</taxon>
        <taxon>Pterygota</taxon>
        <taxon>Neoptera</taxon>
        <taxon>Endopterygota</taxon>
        <taxon>Hymenoptera</taxon>
        <taxon>Apocrita</taxon>
        <taxon>Aculeata</taxon>
        <taxon>Apoidea</taxon>
        <taxon>Anthophila</taxon>
        <taxon>Apidae</taxon>
        <taxon>Heterotrigona</taxon>
    </lineage>
</organism>
<dbReference type="Proteomes" id="UP000752696">
    <property type="component" value="Unassembled WGS sequence"/>
</dbReference>
<dbReference type="GO" id="GO:0032049">
    <property type="term" value="P:cardiolipin biosynthetic process"/>
    <property type="evidence" value="ECO:0007669"/>
    <property type="project" value="InterPro"/>
</dbReference>
<evidence type="ECO:0000313" key="14">
    <source>
        <dbReference type="Proteomes" id="UP000752696"/>
    </source>
</evidence>
<keyword evidence="4 11" id="KW-0444">Lipid biosynthesis</keyword>
<dbReference type="Gene3D" id="3.30.870.10">
    <property type="entry name" value="Endonuclease Chain A"/>
    <property type="match status" value="2"/>
</dbReference>
<dbReference type="InterPro" id="IPR016270">
    <property type="entry name" value="PGS1"/>
</dbReference>
<comment type="caution">
    <text evidence="13">The sequence shown here is derived from an EMBL/GenBank/DDBJ whole genome shotgun (WGS) entry which is preliminary data.</text>
</comment>
<dbReference type="PIRSF" id="PIRSF000850">
    <property type="entry name" value="Phospholipase_D_PSS"/>
    <property type="match status" value="1"/>
</dbReference>
<dbReference type="InterPro" id="IPR025202">
    <property type="entry name" value="PLD-like_dom"/>
</dbReference>
<proteinExistence type="inferred from homology"/>
<feature type="non-terminal residue" evidence="13">
    <location>
        <position position="499"/>
    </location>
</feature>
<feature type="domain" description="PLD phosphodiesterase" evidence="12">
    <location>
        <begin position="180"/>
        <end position="206"/>
    </location>
</feature>
<keyword evidence="11" id="KW-0496">Mitochondrion</keyword>
<evidence type="ECO:0000256" key="8">
    <source>
        <dbReference type="ARBA" id="ARBA00023209"/>
    </source>
</evidence>
<evidence type="ECO:0000256" key="10">
    <source>
        <dbReference type="ARBA" id="ARBA00048586"/>
    </source>
</evidence>
<comment type="function">
    <text evidence="1 11">Functions in the biosynthesis of the anionic phospholipids phosphatidylglycerol and cardiolipin.</text>
</comment>
<protein>
    <recommendedName>
        <fullName evidence="11">CDP-diacylglycerol--glycerol-3-phosphate 3-phosphatidyltransferase</fullName>
        <ecNumber evidence="11">2.7.8.5</ecNumber>
    </recommendedName>
</protein>
<evidence type="ECO:0000256" key="11">
    <source>
        <dbReference type="RuleBase" id="RU365024"/>
    </source>
</evidence>
<accession>A0A6V7H9V9</accession>
<dbReference type="AlphaFoldDB" id="A0A6V7H9V9"/>
<evidence type="ECO:0000256" key="2">
    <source>
        <dbReference type="ARBA" id="ARBA00005042"/>
    </source>
</evidence>
<comment type="pathway">
    <text evidence="2 11">Phospholipid metabolism; phosphatidylglycerol biosynthesis; phosphatidylglycerol from CDP-diacylglycerol: step 1/2.</text>
</comment>
<comment type="subcellular location">
    <subcellularLocation>
        <location evidence="11">Mitochondrion</location>
    </subcellularLocation>
</comment>
<evidence type="ECO:0000256" key="5">
    <source>
        <dbReference type="ARBA" id="ARBA00022679"/>
    </source>
</evidence>
<dbReference type="GO" id="GO:0008444">
    <property type="term" value="F:CDP-diacylglycerol-glycerol-3-phosphate 3-phosphatidyltransferase activity"/>
    <property type="evidence" value="ECO:0007669"/>
    <property type="project" value="UniProtKB-EC"/>
</dbReference>
<dbReference type="CDD" id="cd09137">
    <property type="entry name" value="PLDc_PGS1_euk_2"/>
    <property type="match status" value="1"/>
</dbReference>
<keyword evidence="5 11" id="KW-0808">Transferase</keyword>
<sequence>FHKRKLLISTQPELKPSSSPMAKNITSITVTDEEKDLEYETIQSEFCTLTWLYKSAPCFPVNGSKIKIIHEPNKFYSTLVRKCKNARKRITFASLYLGIGKLESNLVNAVNEALIANNGNVEVKILLDFMRGSRGKLNSRKMLEPLLNGKYGHCCQIYLYHTPKLRGFLKMIIPDRFNELIGLQHMKLYMIDNDIIISGANLSNDYFTNRQDRYFLIENCKELCDFYDELVQRVGEFSFVLQSDGTVLTSAMKVNPLEDPITFIKEAAHSIKTLFQRELGSSDPEKIGKDTWIFPLVQMGQLNIYHDSQITLKLLQTAPEGATLKLATGYFNLTSEYSKALLEHCEGTCHLLTAHPTTNGFYTAKGIANGIPAAYTKIEESFVKYCNKLGQQDRVILWEFVKPGWTYHAKGLWYSLPNQEKPCLTLVGSPNFGYRSVNKDLETQIAIVTKNRNLQNELQKEQERLFLHAQRITNETFFERDRIPPSWVCAIVVLFRYYF</sequence>
<keyword evidence="7 11" id="KW-0443">Lipid metabolism</keyword>
<evidence type="ECO:0000256" key="7">
    <source>
        <dbReference type="ARBA" id="ARBA00023098"/>
    </source>
</evidence>
<name>A0A6V7H9V9_9HYME</name>